<dbReference type="RefSeq" id="WP_146819682.1">
    <property type="nucleotide sequence ID" value="NZ_BJYK01000008.1"/>
</dbReference>
<dbReference type="AlphaFoldDB" id="A0A511YZB1"/>
<dbReference type="InterPro" id="IPR023908">
    <property type="entry name" value="xxxLxxG_rpt"/>
</dbReference>
<feature type="chain" id="PRO_5021704983" evidence="1">
    <location>
        <begin position="39"/>
        <end position="778"/>
    </location>
</feature>
<accession>A0A511YZB1</accession>
<comment type="caution">
    <text evidence="2">The sequence shown here is derived from an EMBL/GenBank/DDBJ whole genome shotgun (WGS) entry which is preliminary data.</text>
</comment>
<gene>
    <name evidence="2" type="ORF">AFE02nite_22720</name>
</gene>
<reference evidence="2 3" key="1">
    <citation type="submission" date="2019-07" db="EMBL/GenBank/DDBJ databases">
        <title>Whole genome shotgun sequence of Actinotalea fermentans NBRC 105374.</title>
        <authorList>
            <person name="Hosoyama A."/>
            <person name="Uohara A."/>
            <person name="Ohji S."/>
            <person name="Ichikawa N."/>
        </authorList>
    </citation>
    <scope>NUCLEOTIDE SEQUENCE [LARGE SCALE GENOMIC DNA]</scope>
    <source>
        <strain evidence="2 3">NBRC 105374</strain>
    </source>
</reference>
<sequence>MTARRTVARPAGRTLRTTRALAALGGAAALALAAPAAAAPLLAPTATDDAPGAGDVTVINTETVQAKLSPSGELRSARLYEQLSFTGTGHVTVTNPTSVQGLRNLDGFGGFAVQAGAMTATVDVDGERRIRTVSDFTGDLPLSVAVTYTLDGEPIEPGDVVGRSGELAARYVVENLTGRTDEVTYDDGTGNQATTSAETVIPMVGQLVTVLPSQFTAVSSGEASMAGDGRGGTKLSFTMTLFPPIGATSAEFGWTATVHDAALPPATITAVPVSPLLSPSYRGGAASYASGAESGAALTAGATEIDANLLRLRDGAAELTSGLQQLYAGAQELATGLNGEAAPGADELASGAGRLDDGARRLAAGAGQLDSGLQSADAAAPGLVGGLTEVRAGLGTVDAGLAQMSAAVGNLPASAAPLKAGVAQLDAGVAQLLAGAQQLASTAQNEGNVLLALAATNPTVTPADATAAARVQALGQFVAGVAATKTDPVEKATLEAVAALYAGAAPGVTLPLGPGLQVLGQVLTTGVVPGLVRLQCGLDQSVTGAATCGSTPGLDEGLDQVAGGIDQLVNGVVGQVTGGIGTAGQTKTDGTLRGGIGSLSSGVDQLVAGAKTLVAGIDQLASGAGTLRSGTGELAAGTGDLRAGASRLAAGLDDAAAGSTQLADGLGTASAGAPALADGATQLSAEGTSVLVDTGAATAADYGVKYAVLEAGAERAATESMAYGGPEGATSVTAYSLEIAGVDGSGSASMTRGAAAAALFGIGAAAAAVLRRRGLLQA</sequence>
<keyword evidence="1" id="KW-0732">Signal</keyword>
<dbReference type="NCBIfam" id="TIGR03057">
    <property type="entry name" value="xxxLxxG_by_4"/>
    <property type="match status" value="6"/>
</dbReference>
<feature type="signal peptide" evidence="1">
    <location>
        <begin position="1"/>
        <end position="38"/>
    </location>
</feature>
<proteinExistence type="predicted"/>
<evidence type="ECO:0000313" key="2">
    <source>
        <dbReference type="EMBL" id="GEN80538.1"/>
    </source>
</evidence>
<evidence type="ECO:0000313" key="3">
    <source>
        <dbReference type="Proteomes" id="UP000321484"/>
    </source>
</evidence>
<dbReference type="Proteomes" id="UP000321484">
    <property type="component" value="Unassembled WGS sequence"/>
</dbReference>
<protein>
    <submittedName>
        <fullName evidence="2">Uncharacterized protein</fullName>
    </submittedName>
</protein>
<dbReference type="OrthoDB" id="3199549at2"/>
<name>A0A511YZB1_9CELL</name>
<keyword evidence="3" id="KW-1185">Reference proteome</keyword>
<evidence type="ECO:0000256" key="1">
    <source>
        <dbReference type="SAM" id="SignalP"/>
    </source>
</evidence>
<organism evidence="2 3">
    <name type="scientific">Actinotalea fermentans</name>
    <dbReference type="NCBI Taxonomy" id="43671"/>
    <lineage>
        <taxon>Bacteria</taxon>
        <taxon>Bacillati</taxon>
        <taxon>Actinomycetota</taxon>
        <taxon>Actinomycetes</taxon>
        <taxon>Micrococcales</taxon>
        <taxon>Cellulomonadaceae</taxon>
        <taxon>Actinotalea</taxon>
    </lineage>
</organism>
<dbReference type="EMBL" id="BJYK01000008">
    <property type="protein sequence ID" value="GEN80538.1"/>
    <property type="molecule type" value="Genomic_DNA"/>
</dbReference>